<protein>
    <submittedName>
        <fullName evidence="4">Putative regulatory protein</fullName>
    </submittedName>
</protein>
<keyword evidence="5" id="KW-1185">Reference proteome</keyword>
<dbReference type="Gene3D" id="3.60.40.10">
    <property type="entry name" value="PPM-type phosphatase domain"/>
    <property type="match status" value="1"/>
</dbReference>
<dbReference type="Gene3D" id="3.30.450.40">
    <property type="match status" value="1"/>
</dbReference>
<feature type="region of interest" description="Disordered" evidence="2">
    <location>
        <begin position="1"/>
        <end position="41"/>
    </location>
</feature>
<evidence type="ECO:0000313" key="5">
    <source>
        <dbReference type="Proteomes" id="UP000234331"/>
    </source>
</evidence>
<dbReference type="InterPro" id="IPR003018">
    <property type="entry name" value="GAF"/>
</dbReference>
<dbReference type="InterPro" id="IPR052016">
    <property type="entry name" value="Bact_Sigma-Reg"/>
</dbReference>
<sequence length="469" mass="49242">MSRDRGDAAIAPVAGSQVGPRAAPGGGRSSGPAVSTQLSRTPPAVVLDRDRFGRLTALARIALAAPVAFVAPADGSSAWSPDLSHGLAEASTVGSDVLVRIAHKVLTGAMPLTVEDVRADPSTRDDPRIAATGVAAWTCARVGGPAGETLALFCVVDTAARGWTEQERQVVASLAAVAAGERGWRDDIARAGRPDERLRPLPVQVPMPHLSLLPPRTSDIAGMQIAARSIPAADGQGALGDFYDMFPVRLSTGADARSQTEQVRVRRGSLVERWDAVIGDVAGHGPQAAKIADMARHTIRAVATAEKTPSQILDRLNTVLLAHGSANERFLTAAYVTLFPTPGAVRLLLTLAGHMPALLRSSAGPVRALGHHGLPLGLFDNASLTNVRVTLRPGDTMLLYTDGVTEARQGREQYGEQRLRCLLTDAGQLSAHHLVKAIEKAVLTFTGGTHTDDIALLALHAVNASEQVR</sequence>
<evidence type="ECO:0000256" key="1">
    <source>
        <dbReference type="ARBA" id="ARBA00022801"/>
    </source>
</evidence>
<accession>A0A2I2KV75</accession>
<dbReference type="Proteomes" id="UP000234331">
    <property type="component" value="Unassembled WGS sequence"/>
</dbReference>
<name>A0A2I2KV75_9ACTN</name>
<organism evidence="4 5">
    <name type="scientific">Frankia canadensis</name>
    <dbReference type="NCBI Taxonomy" id="1836972"/>
    <lineage>
        <taxon>Bacteria</taxon>
        <taxon>Bacillati</taxon>
        <taxon>Actinomycetota</taxon>
        <taxon>Actinomycetes</taxon>
        <taxon>Frankiales</taxon>
        <taxon>Frankiaceae</taxon>
        <taxon>Frankia</taxon>
    </lineage>
</organism>
<dbReference type="InterPro" id="IPR036457">
    <property type="entry name" value="PPM-type-like_dom_sf"/>
</dbReference>
<dbReference type="AlphaFoldDB" id="A0A2I2KV75"/>
<dbReference type="PANTHER" id="PTHR43156:SF2">
    <property type="entry name" value="STAGE II SPORULATION PROTEIN E"/>
    <property type="match status" value="1"/>
</dbReference>
<evidence type="ECO:0000313" key="4">
    <source>
        <dbReference type="EMBL" id="SNQ49556.1"/>
    </source>
</evidence>
<dbReference type="SUPFAM" id="SSF81606">
    <property type="entry name" value="PP2C-like"/>
    <property type="match status" value="1"/>
</dbReference>
<dbReference type="Pfam" id="PF01590">
    <property type="entry name" value="GAF"/>
    <property type="match status" value="1"/>
</dbReference>
<dbReference type="OrthoDB" id="5241041at2"/>
<dbReference type="Pfam" id="PF07228">
    <property type="entry name" value="SpoIIE"/>
    <property type="match status" value="1"/>
</dbReference>
<keyword evidence="1" id="KW-0378">Hydrolase</keyword>
<dbReference type="PANTHER" id="PTHR43156">
    <property type="entry name" value="STAGE II SPORULATION PROTEIN E-RELATED"/>
    <property type="match status" value="1"/>
</dbReference>
<gene>
    <name evidence="4" type="ORF">FRACA_3450001</name>
</gene>
<dbReference type="InterPro" id="IPR029016">
    <property type="entry name" value="GAF-like_dom_sf"/>
</dbReference>
<dbReference type="SUPFAM" id="SSF55781">
    <property type="entry name" value="GAF domain-like"/>
    <property type="match status" value="1"/>
</dbReference>
<dbReference type="SMART" id="SM00331">
    <property type="entry name" value="PP2C_SIG"/>
    <property type="match status" value="1"/>
</dbReference>
<proteinExistence type="predicted"/>
<evidence type="ECO:0000256" key="2">
    <source>
        <dbReference type="SAM" id="MobiDB-lite"/>
    </source>
</evidence>
<dbReference type="InterPro" id="IPR001932">
    <property type="entry name" value="PPM-type_phosphatase-like_dom"/>
</dbReference>
<dbReference type="GO" id="GO:0016791">
    <property type="term" value="F:phosphatase activity"/>
    <property type="evidence" value="ECO:0007669"/>
    <property type="project" value="TreeGrafter"/>
</dbReference>
<dbReference type="EMBL" id="FZMO01000274">
    <property type="protein sequence ID" value="SNQ49556.1"/>
    <property type="molecule type" value="Genomic_DNA"/>
</dbReference>
<evidence type="ECO:0000259" key="3">
    <source>
        <dbReference type="SMART" id="SM00331"/>
    </source>
</evidence>
<feature type="domain" description="PPM-type phosphatase" evidence="3">
    <location>
        <begin position="258"/>
        <end position="461"/>
    </location>
</feature>
<reference evidence="4 5" key="1">
    <citation type="submission" date="2017-06" db="EMBL/GenBank/DDBJ databases">
        <authorList>
            <person name="Kim H.J."/>
            <person name="Triplett B.A."/>
        </authorList>
    </citation>
    <scope>NUCLEOTIDE SEQUENCE [LARGE SCALE GENOMIC DNA]</scope>
    <source>
        <strain evidence="4">FRACA_ARgP5</strain>
    </source>
</reference>